<dbReference type="PANTHER" id="PTHR43286">
    <property type="entry name" value="ENDONUCLEASE III-LIKE PROTEIN 1"/>
    <property type="match status" value="1"/>
</dbReference>
<evidence type="ECO:0000256" key="7">
    <source>
        <dbReference type="ARBA" id="ARBA00022946"/>
    </source>
</evidence>
<dbReference type="InterPro" id="IPR003651">
    <property type="entry name" value="Endonuclease3_FeS-loop_motif"/>
</dbReference>
<dbReference type="KEGG" id="sre:PTSG_12076"/>
<dbReference type="OrthoDB" id="2099276at2759"/>
<dbReference type="AlphaFoldDB" id="F2U6H6"/>
<dbReference type="InterPro" id="IPR011257">
    <property type="entry name" value="DNA_glycosylase"/>
</dbReference>
<evidence type="ECO:0000256" key="11">
    <source>
        <dbReference type="ARBA" id="ARBA00023239"/>
    </source>
</evidence>
<dbReference type="EMBL" id="GL832962">
    <property type="protein sequence ID" value="EGD83117.1"/>
    <property type="molecule type" value="Genomic_DNA"/>
</dbReference>
<dbReference type="Pfam" id="PF00730">
    <property type="entry name" value="HhH-GPD"/>
    <property type="match status" value="1"/>
</dbReference>
<proteinExistence type="inferred from homology"/>
<evidence type="ECO:0000256" key="12">
    <source>
        <dbReference type="ARBA" id="ARBA00023295"/>
    </source>
</evidence>
<feature type="compositionally biased region" description="Pro residues" evidence="14">
    <location>
        <begin position="469"/>
        <end position="481"/>
    </location>
</feature>
<dbReference type="STRING" id="946362.F2U6H6"/>
<dbReference type="Pfam" id="PF00633">
    <property type="entry name" value="HHH"/>
    <property type="match status" value="1"/>
</dbReference>
<dbReference type="GeneID" id="16076062"/>
<feature type="region of interest" description="Disordered" evidence="14">
    <location>
        <begin position="380"/>
        <end position="504"/>
    </location>
</feature>
<dbReference type="InterPro" id="IPR030841">
    <property type="entry name" value="NTH1"/>
</dbReference>
<keyword evidence="8" id="KW-0408">Iron</keyword>
<protein>
    <recommendedName>
        <fullName evidence="13">Endonuclease III homolog</fullName>
        <ecNumber evidence="13">3.2.2.-</ecNumber>
        <ecNumber evidence="13">4.2.99.18</ecNumber>
    </recommendedName>
    <alternativeName>
        <fullName evidence="13">Bifunctional DNA N-glycosylase/DNA-(apurinic or apyrimidinic site) lyase</fullName>
        <shortName evidence="13">DNA glycosylase/AP lyase</shortName>
    </alternativeName>
</protein>
<reference evidence="16" key="1">
    <citation type="submission" date="2009-08" db="EMBL/GenBank/DDBJ databases">
        <title>Annotation of Salpingoeca rosetta.</title>
        <authorList>
            <consortium name="The Broad Institute Genome Sequencing Platform"/>
            <person name="Russ C."/>
            <person name="Cuomo C."/>
            <person name="Burger G."/>
            <person name="Gray M.W."/>
            <person name="Holland P.W.H."/>
            <person name="King N."/>
            <person name="Lang F.B.F."/>
            <person name="Roger A.J."/>
            <person name="Ruiz-Trillo I."/>
            <person name="Young S.K."/>
            <person name="Zeng Q."/>
            <person name="Gargeya S."/>
            <person name="Alvarado L."/>
            <person name="Berlin A."/>
            <person name="Chapman S.B."/>
            <person name="Chen Z."/>
            <person name="Freedman E."/>
            <person name="Gellesch M."/>
            <person name="Goldberg J."/>
            <person name="Griggs A."/>
            <person name="Gujja S."/>
            <person name="Heilman E."/>
            <person name="Heiman D."/>
            <person name="Howarth C."/>
            <person name="Mehta T."/>
            <person name="Neiman D."/>
            <person name="Pearson M."/>
            <person name="Roberts A."/>
            <person name="Saif S."/>
            <person name="Shea T."/>
            <person name="Shenoy N."/>
            <person name="Sisk P."/>
            <person name="Stolte C."/>
            <person name="Sykes S."/>
            <person name="White J."/>
            <person name="Yandava C."/>
            <person name="Haas B."/>
            <person name="Nusbaum C."/>
            <person name="Birren B."/>
        </authorList>
    </citation>
    <scope>NUCLEOTIDE SEQUENCE [LARGE SCALE GENOMIC DNA]</scope>
    <source>
        <strain evidence="16">ATCC 50818</strain>
    </source>
</reference>
<dbReference type="GO" id="GO:0140078">
    <property type="term" value="F:class I DNA-(apurinic or apyrimidinic site) endonuclease activity"/>
    <property type="evidence" value="ECO:0007669"/>
    <property type="project" value="UniProtKB-EC"/>
</dbReference>
<keyword evidence="4" id="KW-0479">Metal-binding</keyword>
<dbReference type="Gene3D" id="1.10.340.30">
    <property type="entry name" value="Hypothetical protein, domain 2"/>
    <property type="match status" value="1"/>
</dbReference>
<dbReference type="SUPFAM" id="SSF48150">
    <property type="entry name" value="DNA-glycosylase"/>
    <property type="match status" value="1"/>
</dbReference>
<dbReference type="InterPro" id="IPR003265">
    <property type="entry name" value="HhH-GPD_domain"/>
</dbReference>
<dbReference type="EC" id="4.2.99.18" evidence="13"/>
<dbReference type="CDD" id="cd00056">
    <property type="entry name" value="ENDO3c"/>
    <property type="match status" value="1"/>
</dbReference>
<dbReference type="GO" id="GO:0000703">
    <property type="term" value="F:oxidized pyrimidine nucleobase lesion DNA N-glycosylase activity"/>
    <property type="evidence" value="ECO:0007669"/>
    <property type="project" value="UniProtKB-UniRule"/>
</dbReference>
<evidence type="ECO:0000256" key="4">
    <source>
        <dbReference type="ARBA" id="ARBA00022723"/>
    </source>
</evidence>
<name>F2U6H6_SALR5</name>
<evidence type="ECO:0000256" key="3">
    <source>
        <dbReference type="ARBA" id="ARBA00022485"/>
    </source>
</evidence>
<evidence type="ECO:0000256" key="13">
    <source>
        <dbReference type="HAMAP-Rule" id="MF_03183"/>
    </source>
</evidence>
<keyword evidence="12 13" id="KW-0326">Glycosidase</keyword>
<comment type="function">
    <text evidence="13">Bifunctional DNA N-glycosylase with associated apurinic/apyrimidinic (AP) lyase function that catalyzes the first step in base excision repair (BER), the primary repair pathway for the repair of oxidative DNA damage. The DNA N-glycosylase activity releases the damaged DNA base from DNA by cleaving the N-glycosidic bond, leaving an AP site. The AP lyase activity cleaves the phosphodiester bond 3' to the AP site by a beta-elimination. Primarily recognizes and repairs oxidative base damage of pyrimidines.</text>
</comment>
<dbReference type="InterPro" id="IPR000445">
    <property type="entry name" value="HhH_motif"/>
</dbReference>
<feature type="compositionally biased region" description="Low complexity" evidence="14">
    <location>
        <begin position="23"/>
        <end position="40"/>
    </location>
</feature>
<comment type="catalytic activity">
    <reaction evidence="13">
        <text>2'-deoxyribonucleotide-(2'-deoxyribose 5'-phosphate)-2'-deoxyribonucleotide-DNA = a 3'-end 2'-deoxyribonucleotide-(2,3-dehydro-2,3-deoxyribose 5'-phosphate)-DNA + a 5'-end 5'-phospho-2'-deoxyribonucleoside-DNA + H(+)</text>
        <dbReference type="Rhea" id="RHEA:66592"/>
        <dbReference type="Rhea" id="RHEA-COMP:13180"/>
        <dbReference type="Rhea" id="RHEA-COMP:16897"/>
        <dbReference type="Rhea" id="RHEA-COMP:17067"/>
        <dbReference type="ChEBI" id="CHEBI:15378"/>
        <dbReference type="ChEBI" id="CHEBI:136412"/>
        <dbReference type="ChEBI" id="CHEBI:157695"/>
        <dbReference type="ChEBI" id="CHEBI:167181"/>
        <dbReference type="EC" id="4.2.99.18"/>
    </reaction>
</comment>
<evidence type="ECO:0000256" key="1">
    <source>
        <dbReference type="ARBA" id="ARBA00001966"/>
    </source>
</evidence>
<keyword evidence="9" id="KW-0411">Iron-sulfur</keyword>
<dbReference type="eggNOG" id="KOG1921">
    <property type="taxonomic scope" value="Eukaryota"/>
</dbReference>
<dbReference type="SMART" id="SM00525">
    <property type="entry name" value="FES"/>
    <property type="match status" value="1"/>
</dbReference>
<organism evidence="17">
    <name type="scientific">Salpingoeca rosetta (strain ATCC 50818 / BSB-021)</name>
    <dbReference type="NCBI Taxonomy" id="946362"/>
    <lineage>
        <taxon>Eukaryota</taxon>
        <taxon>Choanoflagellata</taxon>
        <taxon>Craspedida</taxon>
        <taxon>Salpingoecidae</taxon>
        <taxon>Salpingoeca</taxon>
    </lineage>
</organism>
<keyword evidence="6 13" id="KW-0378">Hydrolase</keyword>
<comment type="subcellular location">
    <subcellularLocation>
        <location evidence="13">Nucleus</location>
    </subcellularLocation>
    <subcellularLocation>
        <location evidence="13">Mitochondrion</location>
    </subcellularLocation>
</comment>
<feature type="compositionally biased region" description="Low complexity" evidence="14">
    <location>
        <begin position="63"/>
        <end position="80"/>
    </location>
</feature>
<dbReference type="SMART" id="SM00478">
    <property type="entry name" value="ENDO3c"/>
    <property type="match status" value="1"/>
</dbReference>
<keyword evidence="13" id="KW-0496">Mitochondrion</keyword>
<evidence type="ECO:0000256" key="14">
    <source>
        <dbReference type="SAM" id="MobiDB-lite"/>
    </source>
</evidence>
<evidence type="ECO:0000259" key="15">
    <source>
        <dbReference type="SMART" id="SM00478"/>
    </source>
</evidence>
<dbReference type="OMA" id="CHECLNK"/>
<sequence>MSGVSKAALDELSRFARTRGQARRAAAMLATAGQQQQQQAKRWKSSTSGNRASEDGNTKTKVSRVTSSYFSTSSSSTTRTRSGRRRVVVKYEEEEDVTAAEEAQQEASTQQGAPQTGKQVRVTSTRTTTSTASVVDSVMEDVEAEEDEEAEKERLRRAPPNWETVYNNIKTMRSKRDAPVDTMGCEVLADPSADGPTQRFHILVALMLSSQTKDELTSKAVRTLQQQLPGGLTPHTVTAAETRVLEECIYGVGFWRRKAQYLKGASTMILASFGGDIPQTIPDLIKLPGVGMKMATITMAVANKQVSGIGVDTHVHRIANRLRWVRNTKTPEHTRVELERWMPRRLWGEVNLLLVGFGQTICQPRQPKCHECLNKDLCPSSTAKTRRRGQQQQQQQQQQREGKRAAKVGTRTAEAGRASRRKAKEEQEEEKVVVVEDNNSYDAVSTVARVKKEEEVDVTADGGQEPTSSSPPPQPQPSPPHPRSRSSRRRTRTTRAQRETERSS</sequence>
<evidence type="ECO:0000313" key="16">
    <source>
        <dbReference type="EMBL" id="EGD83117.1"/>
    </source>
</evidence>
<keyword evidence="5 13" id="KW-0227">DNA damage</keyword>
<feature type="compositionally biased region" description="Low complexity" evidence="14">
    <location>
        <begin position="100"/>
        <end position="111"/>
    </location>
</feature>
<dbReference type="FunFam" id="1.10.340.30:FF:000005">
    <property type="entry name" value="Endonuclease III-like protein 1"/>
    <property type="match status" value="1"/>
</dbReference>
<comment type="caution">
    <text evidence="13">Lacks conserved residue(s) required for the propagation of feature annotation.</text>
</comment>
<dbReference type="HAMAP" id="MF_03183">
    <property type="entry name" value="Endonuclease_III_Nth"/>
    <property type="match status" value="1"/>
</dbReference>
<evidence type="ECO:0000256" key="8">
    <source>
        <dbReference type="ARBA" id="ARBA00023004"/>
    </source>
</evidence>
<keyword evidence="13" id="KW-0539">Nucleus</keyword>
<feature type="region of interest" description="Disordered" evidence="14">
    <location>
        <begin position="18"/>
        <end position="131"/>
    </location>
</feature>
<keyword evidence="10 13" id="KW-0234">DNA repair</keyword>
<evidence type="ECO:0000256" key="10">
    <source>
        <dbReference type="ARBA" id="ARBA00023204"/>
    </source>
</evidence>
<dbReference type="Proteomes" id="UP000007799">
    <property type="component" value="Unassembled WGS sequence"/>
</dbReference>
<evidence type="ECO:0000256" key="9">
    <source>
        <dbReference type="ARBA" id="ARBA00023014"/>
    </source>
</evidence>
<feature type="compositionally biased region" description="Low complexity" evidence="14">
    <location>
        <begin position="120"/>
        <end position="131"/>
    </location>
</feature>
<evidence type="ECO:0000256" key="6">
    <source>
        <dbReference type="ARBA" id="ARBA00022801"/>
    </source>
</evidence>
<dbReference type="InParanoid" id="F2U6H6"/>
<dbReference type="InterPro" id="IPR023170">
    <property type="entry name" value="HhH_base_excis_C"/>
</dbReference>
<gene>
    <name evidence="13" type="primary">NTH1</name>
    <name evidence="16" type="ORF">PTSG_12076</name>
</gene>
<keyword evidence="7" id="KW-0809">Transit peptide</keyword>
<feature type="compositionally biased region" description="Basic residues" evidence="14">
    <location>
        <begin position="482"/>
        <end position="495"/>
    </location>
</feature>
<keyword evidence="17" id="KW-1185">Reference proteome</keyword>
<dbReference type="FunFam" id="1.10.1670.10:FF:000003">
    <property type="entry name" value="Endonuclease III homolog"/>
    <property type="match status" value="1"/>
</dbReference>
<dbReference type="Gene3D" id="1.10.1670.10">
    <property type="entry name" value="Helix-hairpin-Helix base-excision DNA repair enzymes (C-terminal)"/>
    <property type="match status" value="1"/>
</dbReference>
<dbReference type="RefSeq" id="XP_004995481.1">
    <property type="nucleotide sequence ID" value="XM_004995424.1"/>
</dbReference>
<dbReference type="GO" id="GO:0006289">
    <property type="term" value="P:nucleotide-excision repair"/>
    <property type="evidence" value="ECO:0007669"/>
    <property type="project" value="TreeGrafter"/>
</dbReference>
<keyword evidence="11 13" id="KW-0456">Lyase</keyword>
<dbReference type="GO" id="GO:0006285">
    <property type="term" value="P:base-excision repair, AP site formation"/>
    <property type="evidence" value="ECO:0007669"/>
    <property type="project" value="UniProtKB-UniRule"/>
</dbReference>
<evidence type="ECO:0000256" key="2">
    <source>
        <dbReference type="ARBA" id="ARBA00008343"/>
    </source>
</evidence>
<evidence type="ECO:0000256" key="5">
    <source>
        <dbReference type="ARBA" id="ARBA00022763"/>
    </source>
</evidence>
<dbReference type="GO" id="GO:0003677">
    <property type="term" value="F:DNA binding"/>
    <property type="evidence" value="ECO:0007669"/>
    <property type="project" value="UniProtKB-UniRule"/>
</dbReference>
<dbReference type="GO" id="GO:0046872">
    <property type="term" value="F:metal ion binding"/>
    <property type="evidence" value="ECO:0007669"/>
    <property type="project" value="UniProtKB-KW"/>
</dbReference>
<comment type="cofactor">
    <cofactor evidence="1">
        <name>[4Fe-4S] cluster</name>
        <dbReference type="ChEBI" id="CHEBI:49883"/>
    </cofactor>
</comment>
<dbReference type="GO" id="GO:0051539">
    <property type="term" value="F:4 iron, 4 sulfur cluster binding"/>
    <property type="evidence" value="ECO:0007669"/>
    <property type="project" value="UniProtKB-KW"/>
</dbReference>
<dbReference type="EC" id="3.2.2.-" evidence="13"/>
<accession>F2U6H6</accession>
<keyword evidence="3" id="KW-0004">4Fe-4S</keyword>
<feature type="domain" description="HhH-GPD" evidence="15">
    <location>
        <begin position="208"/>
        <end position="360"/>
    </location>
</feature>
<comment type="similarity">
    <text evidence="2 13">Belongs to the Nth/MutY family.</text>
</comment>
<dbReference type="GO" id="GO:0005739">
    <property type="term" value="C:mitochondrion"/>
    <property type="evidence" value="ECO:0007669"/>
    <property type="project" value="UniProtKB-SubCell"/>
</dbReference>
<feature type="compositionally biased region" description="Low complexity" evidence="14">
    <location>
        <begin position="390"/>
        <end position="399"/>
    </location>
</feature>
<evidence type="ECO:0000313" key="17">
    <source>
        <dbReference type="Proteomes" id="UP000007799"/>
    </source>
</evidence>
<dbReference type="GO" id="GO:0005634">
    <property type="term" value="C:nucleus"/>
    <property type="evidence" value="ECO:0007669"/>
    <property type="project" value="UniProtKB-SubCell"/>
</dbReference>
<dbReference type="PANTHER" id="PTHR43286:SF1">
    <property type="entry name" value="ENDONUCLEASE III-LIKE PROTEIN 1"/>
    <property type="match status" value="1"/>
</dbReference>